<evidence type="ECO:0000256" key="4">
    <source>
        <dbReference type="RuleBase" id="RU369093"/>
    </source>
</evidence>
<feature type="domain" description="U-box" evidence="5">
    <location>
        <begin position="9"/>
        <end position="83"/>
    </location>
</feature>
<comment type="caution">
    <text evidence="6">The sequence shown here is derived from an EMBL/GenBank/DDBJ whole genome shotgun (WGS) entry which is preliminary data.</text>
</comment>
<dbReference type="SMART" id="SM00504">
    <property type="entry name" value="Ubox"/>
    <property type="match status" value="1"/>
</dbReference>
<dbReference type="PANTHER" id="PTHR22849">
    <property type="entry name" value="WDSAM1 PROTEIN"/>
    <property type="match status" value="1"/>
</dbReference>
<reference evidence="6 7" key="1">
    <citation type="journal article" date="2013" name="BMC Genomics">
        <title>The miniature genome of a carnivorous plant Genlisea aurea contains a low number of genes and short non-coding sequences.</title>
        <authorList>
            <person name="Leushkin E.V."/>
            <person name="Sutormin R.A."/>
            <person name="Nabieva E.R."/>
            <person name="Penin A.A."/>
            <person name="Kondrashov A.S."/>
            <person name="Logacheva M.D."/>
        </authorList>
    </citation>
    <scope>NUCLEOTIDE SEQUENCE [LARGE SCALE GENOMIC DNA]</scope>
</reference>
<name>S8EAP8_9LAMI</name>
<dbReference type="InterPro" id="IPR003613">
    <property type="entry name" value="Ubox_domain"/>
</dbReference>
<evidence type="ECO:0000313" key="7">
    <source>
        <dbReference type="Proteomes" id="UP000015453"/>
    </source>
</evidence>
<keyword evidence="2 4" id="KW-0808">Transferase</keyword>
<dbReference type="Pfam" id="PF25598">
    <property type="entry name" value="ARM_PUB"/>
    <property type="match status" value="1"/>
</dbReference>
<organism evidence="6 7">
    <name type="scientific">Genlisea aurea</name>
    <dbReference type="NCBI Taxonomy" id="192259"/>
    <lineage>
        <taxon>Eukaryota</taxon>
        <taxon>Viridiplantae</taxon>
        <taxon>Streptophyta</taxon>
        <taxon>Embryophyta</taxon>
        <taxon>Tracheophyta</taxon>
        <taxon>Spermatophyta</taxon>
        <taxon>Magnoliopsida</taxon>
        <taxon>eudicotyledons</taxon>
        <taxon>Gunneridae</taxon>
        <taxon>Pentapetalae</taxon>
        <taxon>asterids</taxon>
        <taxon>lamiids</taxon>
        <taxon>Lamiales</taxon>
        <taxon>Lentibulariaceae</taxon>
        <taxon>Genlisea</taxon>
    </lineage>
</organism>
<dbReference type="Pfam" id="PF04564">
    <property type="entry name" value="U-box"/>
    <property type="match status" value="1"/>
</dbReference>
<dbReference type="OrthoDB" id="10064100at2759"/>
<sequence length="226" mass="24836">KRREELQVAVPAPFRCPISMDVMKSPVSLCTGITYDRSSIEKWLALGNTTCPATMITLSSTRTIPNLTLRRLIHLWLSQNDSFRSPPAVCEPQLAEIFAGELDSESLSKVVGFVKESPEENSAFFGESNDAVCKLISFFAARSDEVEIGEQVVEVLVLISKENGVIERLNRLISSGGVGDPLPALARVLRKGTTESKLNAARILNQIAINVESRRKISETPTVLHE</sequence>
<evidence type="ECO:0000256" key="1">
    <source>
        <dbReference type="ARBA" id="ARBA00004906"/>
    </source>
</evidence>
<gene>
    <name evidence="6" type="ORF">M569_01810</name>
</gene>
<keyword evidence="7" id="KW-1185">Reference proteome</keyword>
<dbReference type="SUPFAM" id="SSF57850">
    <property type="entry name" value="RING/U-box"/>
    <property type="match status" value="1"/>
</dbReference>
<dbReference type="InterPro" id="IPR045185">
    <property type="entry name" value="PUB22/23/24-like"/>
</dbReference>
<dbReference type="InterPro" id="IPR045210">
    <property type="entry name" value="RING-Ubox_PUB"/>
</dbReference>
<comment type="function">
    <text evidence="4">Functions as an E3 ubiquitin ligase.</text>
</comment>
<proteinExistence type="predicted"/>
<evidence type="ECO:0000256" key="3">
    <source>
        <dbReference type="ARBA" id="ARBA00022786"/>
    </source>
</evidence>
<feature type="non-terminal residue" evidence="6">
    <location>
        <position position="1"/>
    </location>
</feature>
<dbReference type="GO" id="GO:0061630">
    <property type="term" value="F:ubiquitin protein ligase activity"/>
    <property type="evidence" value="ECO:0007669"/>
    <property type="project" value="UniProtKB-UniRule"/>
</dbReference>
<dbReference type="EC" id="2.3.2.27" evidence="4"/>
<dbReference type="PANTHER" id="PTHR22849:SF163">
    <property type="entry name" value="U-BOX DOMAIN-CONTAINING PROTEIN"/>
    <property type="match status" value="1"/>
</dbReference>
<keyword evidence="3 4" id="KW-0833">Ubl conjugation pathway</keyword>
<comment type="pathway">
    <text evidence="1 4">Protein modification; protein ubiquitination.</text>
</comment>
<dbReference type="InterPro" id="IPR058678">
    <property type="entry name" value="ARM_PUB"/>
</dbReference>
<dbReference type="Gene3D" id="3.30.40.10">
    <property type="entry name" value="Zinc/RING finger domain, C3HC4 (zinc finger)"/>
    <property type="match status" value="1"/>
</dbReference>
<feature type="non-terminal residue" evidence="6">
    <location>
        <position position="226"/>
    </location>
</feature>
<evidence type="ECO:0000313" key="6">
    <source>
        <dbReference type="EMBL" id="EPS72948.1"/>
    </source>
</evidence>
<dbReference type="CDD" id="cd16664">
    <property type="entry name" value="RING-Ubox_PUB"/>
    <property type="match status" value="1"/>
</dbReference>
<dbReference type="PROSITE" id="PS51698">
    <property type="entry name" value="U_BOX"/>
    <property type="match status" value="1"/>
</dbReference>
<evidence type="ECO:0000259" key="5">
    <source>
        <dbReference type="PROSITE" id="PS51698"/>
    </source>
</evidence>
<evidence type="ECO:0000256" key="2">
    <source>
        <dbReference type="ARBA" id="ARBA00022679"/>
    </source>
</evidence>
<protein>
    <recommendedName>
        <fullName evidence="4 5">U-box domain-containing protein</fullName>
        <ecNumber evidence="4">2.3.2.27</ecNumber>
    </recommendedName>
    <alternativeName>
        <fullName evidence="4">RING-type E3 ubiquitin transferase PUB</fullName>
    </alternativeName>
</protein>
<dbReference type="InterPro" id="IPR013083">
    <property type="entry name" value="Znf_RING/FYVE/PHD"/>
</dbReference>
<dbReference type="GO" id="GO:0016567">
    <property type="term" value="P:protein ubiquitination"/>
    <property type="evidence" value="ECO:0007669"/>
    <property type="project" value="UniProtKB-UniRule"/>
</dbReference>
<dbReference type="EMBL" id="AUSU01000629">
    <property type="protein sequence ID" value="EPS72948.1"/>
    <property type="molecule type" value="Genomic_DNA"/>
</dbReference>
<dbReference type="AlphaFoldDB" id="S8EAP8"/>
<dbReference type="Proteomes" id="UP000015453">
    <property type="component" value="Unassembled WGS sequence"/>
</dbReference>
<accession>S8EAP8</accession>
<dbReference type="UniPathway" id="UPA00143"/>
<comment type="catalytic activity">
    <reaction evidence="4">
        <text>S-ubiquitinyl-[E2 ubiquitin-conjugating enzyme]-L-cysteine + [acceptor protein]-L-lysine = [E2 ubiquitin-conjugating enzyme]-L-cysteine + N(6)-ubiquitinyl-[acceptor protein]-L-lysine.</text>
        <dbReference type="EC" id="2.3.2.27"/>
    </reaction>
</comment>